<dbReference type="Proteomes" id="UP001302316">
    <property type="component" value="Unassembled WGS sequence"/>
</dbReference>
<evidence type="ECO:0000313" key="2">
    <source>
        <dbReference type="Proteomes" id="UP001302316"/>
    </source>
</evidence>
<proteinExistence type="predicted"/>
<comment type="caution">
    <text evidence="1">The sequence shown here is derived from an EMBL/GenBank/DDBJ whole genome shotgun (WGS) entry which is preliminary data.</text>
</comment>
<keyword evidence="2" id="KW-1185">Reference proteome</keyword>
<dbReference type="EMBL" id="JAYGII010000004">
    <property type="protein sequence ID" value="MEA5444888.1"/>
    <property type="molecule type" value="Genomic_DNA"/>
</dbReference>
<sequence>MTVSSGEDWFANWADTPGVRPVGDWLFAHWLVRSGPGTYHYNIHAAWSKDGGKSWGEPFILHGKGRQAEHGFLSSTVLPTGELAVSWLDGRHTVDGHSGHSHGNGSMTLRWARFQPGQNEPVHDEELDDRVCDCCMTATVLESDGPRVFYRNRSEEEIRDIYAVRPEHAAERRPVRDDGWNIAACPVNGPAAQAVGNRSAVLWYTAADGEGQVRFAFDDPAGSRAGESKRVDQGRALGRVALAGHDENLLLLWMEEGDQGAIIMGRKAGENGLGPAAALTELSAARSSGVPMAVAAEQGVLLAWTAVTDGQRQLRAGWVNRRALPAL</sequence>
<protein>
    <submittedName>
        <fullName evidence="1">Exo-alpha-sialidase</fullName>
    </submittedName>
</protein>
<evidence type="ECO:0000313" key="1">
    <source>
        <dbReference type="EMBL" id="MEA5444888.1"/>
    </source>
</evidence>
<accession>A0AAP6JDB6</accession>
<dbReference type="RefSeq" id="WP_346050520.1">
    <property type="nucleotide sequence ID" value="NZ_JAYGII010000004.1"/>
</dbReference>
<gene>
    <name evidence="1" type="ORF">VCB98_03540</name>
</gene>
<organism evidence="1 2">
    <name type="scientific">Natronospira elongata</name>
    <dbReference type="NCBI Taxonomy" id="3110268"/>
    <lineage>
        <taxon>Bacteria</taxon>
        <taxon>Pseudomonadati</taxon>
        <taxon>Pseudomonadota</taxon>
        <taxon>Gammaproteobacteria</taxon>
        <taxon>Natronospirales</taxon>
        <taxon>Natronospiraceae</taxon>
        <taxon>Natronospira</taxon>
    </lineage>
</organism>
<dbReference type="AlphaFoldDB" id="A0AAP6JDB6"/>
<name>A0AAP6JDB6_9GAMM</name>
<reference evidence="1 2" key="1">
    <citation type="submission" date="2023-12" db="EMBL/GenBank/DDBJ databases">
        <title>Whole-genome sequencing of halo(alkali)philic microorganisms from hypersaline lakes.</title>
        <authorList>
            <person name="Sorokin D.Y."/>
            <person name="Merkel A.Y."/>
            <person name="Messina E."/>
            <person name="Yakimov M."/>
        </authorList>
    </citation>
    <scope>NUCLEOTIDE SEQUENCE [LARGE SCALE GENOMIC DNA]</scope>
    <source>
        <strain evidence="1 2">AB-CW1</strain>
    </source>
</reference>